<dbReference type="STRING" id="419479.SAMN04488563_5318"/>
<protein>
    <recommendedName>
        <fullName evidence="3">Phospholipase</fullName>
    </recommendedName>
</protein>
<reference evidence="2" key="1">
    <citation type="submission" date="2016-10" db="EMBL/GenBank/DDBJ databases">
        <authorList>
            <person name="Varghese N."/>
            <person name="Submissions S."/>
        </authorList>
    </citation>
    <scope>NUCLEOTIDE SEQUENCE [LARGE SCALE GENOMIC DNA]</scope>
    <source>
        <strain evidence="2">DSM 45079</strain>
    </source>
</reference>
<evidence type="ECO:0000313" key="1">
    <source>
        <dbReference type="EMBL" id="SDU76793.1"/>
    </source>
</evidence>
<dbReference type="RefSeq" id="WP_046772571.1">
    <property type="nucleotide sequence ID" value="NZ_LBMC01000066.1"/>
</dbReference>
<dbReference type="OrthoDB" id="161020at2"/>
<dbReference type="AlphaFoldDB" id="A0A1H2L723"/>
<proteinExistence type="predicted"/>
<name>A0A1H2L723_9ACTN</name>
<gene>
    <name evidence="1" type="ORF">SAMN04488563_5318</name>
</gene>
<dbReference type="Proteomes" id="UP000182977">
    <property type="component" value="Chromosome I"/>
</dbReference>
<evidence type="ECO:0000313" key="2">
    <source>
        <dbReference type="Proteomes" id="UP000182977"/>
    </source>
</evidence>
<accession>A0A1H2L723</accession>
<evidence type="ECO:0008006" key="3">
    <source>
        <dbReference type="Google" id="ProtNLM"/>
    </source>
</evidence>
<dbReference type="EMBL" id="LT629791">
    <property type="protein sequence ID" value="SDU76793.1"/>
    <property type="molecule type" value="Genomic_DNA"/>
</dbReference>
<organism evidence="1 2">
    <name type="scientific">Jiangella alkaliphila</name>
    <dbReference type="NCBI Taxonomy" id="419479"/>
    <lineage>
        <taxon>Bacteria</taxon>
        <taxon>Bacillati</taxon>
        <taxon>Actinomycetota</taxon>
        <taxon>Actinomycetes</taxon>
        <taxon>Jiangellales</taxon>
        <taxon>Jiangellaceae</taxon>
        <taxon>Jiangella</taxon>
    </lineage>
</organism>
<keyword evidence="2" id="KW-1185">Reference proteome</keyword>
<sequence length="106" mass="11233">MSYNHHHAGEGPVVLDVGGDVGALVLYTGPGLTGAEIEITRVGHDRDGTHVAVHQRTIGDRHVTAAVYPALRAGSYVLWQPDGRPTTAVDIDGGRVTEARWSDIAV</sequence>